<comment type="caution">
    <text evidence="2">The sequence shown here is derived from an EMBL/GenBank/DDBJ whole genome shotgun (WGS) entry which is preliminary data.</text>
</comment>
<proteinExistence type="predicted"/>
<evidence type="ECO:0000313" key="3">
    <source>
        <dbReference type="Proteomes" id="UP001378592"/>
    </source>
</evidence>
<feature type="region of interest" description="Disordered" evidence="1">
    <location>
        <begin position="1"/>
        <end position="65"/>
    </location>
</feature>
<dbReference type="Proteomes" id="UP001378592">
    <property type="component" value="Unassembled WGS sequence"/>
</dbReference>
<name>A0AAN9V101_9ORTH</name>
<evidence type="ECO:0000313" key="2">
    <source>
        <dbReference type="EMBL" id="KAK7789596.1"/>
    </source>
</evidence>
<feature type="compositionally biased region" description="Basic and acidic residues" evidence="1">
    <location>
        <begin position="28"/>
        <end position="38"/>
    </location>
</feature>
<dbReference type="EMBL" id="JAZDUA010000731">
    <property type="protein sequence ID" value="KAK7789596.1"/>
    <property type="molecule type" value="Genomic_DNA"/>
</dbReference>
<feature type="compositionally biased region" description="Low complexity" evidence="1">
    <location>
        <begin position="10"/>
        <end position="27"/>
    </location>
</feature>
<keyword evidence="3" id="KW-1185">Reference proteome</keyword>
<evidence type="ECO:0000256" key="1">
    <source>
        <dbReference type="SAM" id="MobiDB-lite"/>
    </source>
</evidence>
<gene>
    <name evidence="2" type="ORF">R5R35_009573</name>
</gene>
<dbReference type="AlphaFoldDB" id="A0AAN9V101"/>
<protein>
    <submittedName>
        <fullName evidence="2">Uncharacterized protein</fullName>
    </submittedName>
</protein>
<reference evidence="2 3" key="1">
    <citation type="submission" date="2024-03" db="EMBL/GenBank/DDBJ databases">
        <title>The genome assembly and annotation of the cricket Gryllus longicercus Weissman &amp; Gray.</title>
        <authorList>
            <person name="Szrajer S."/>
            <person name="Gray D."/>
            <person name="Ylla G."/>
        </authorList>
    </citation>
    <scope>NUCLEOTIDE SEQUENCE [LARGE SCALE GENOMIC DNA]</scope>
    <source>
        <strain evidence="2">DAG 2021-001</strain>
        <tissue evidence="2">Whole body minus gut</tissue>
    </source>
</reference>
<organism evidence="2 3">
    <name type="scientific">Gryllus longicercus</name>
    <dbReference type="NCBI Taxonomy" id="2509291"/>
    <lineage>
        <taxon>Eukaryota</taxon>
        <taxon>Metazoa</taxon>
        <taxon>Ecdysozoa</taxon>
        <taxon>Arthropoda</taxon>
        <taxon>Hexapoda</taxon>
        <taxon>Insecta</taxon>
        <taxon>Pterygota</taxon>
        <taxon>Neoptera</taxon>
        <taxon>Polyneoptera</taxon>
        <taxon>Orthoptera</taxon>
        <taxon>Ensifera</taxon>
        <taxon>Gryllidea</taxon>
        <taxon>Grylloidea</taxon>
        <taxon>Gryllidae</taxon>
        <taxon>Gryllinae</taxon>
        <taxon>Gryllus</taxon>
    </lineage>
</organism>
<sequence length="129" mass="13914">MKHKIAGTRVGVEQEAAGGEVAGGNKEAASREVGEAHSHAGCTRDSPPPSPFSTLRSLSPPPAQQPTPNILCVVSALPLELAILKARLLQTCSHFIFLSFLYYLYRSSLPLSRYSAISSRSPSLHFLLR</sequence>
<accession>A0AAN9V101</accession>